<gene>
    <name evidence="2" type="ORF">HJG63_011030</name>
</gene>
<name>A0A7J8HRH4_ROUAE</name>
<organism evidence="2 3">
    <name type="scientific">Rousettus aegyptiacus</name>
    <name type="common">Egyptian fruit bat</name>
    <name type="synonym">Pteropus aegyptiacus</name>
    <dbReference type="NCBI Taxonomy" id="9407"/>
    <lineage>
        <taxon>Eukaryota</taxon>
        <taxon>Metazoa</taxon>
        <taxon>Chordata</taxon>
        <taxon>Craniata</taxon>
        <taxon>Vertebrata</taxon>
        <taxon>Euteleostomi</taxon>
        <taxon>Mammalia</taxon>
        <taxon>Eutheria</taxon>
        <taxon>Laurasiatheria</taxon>
        <taxon>Chiroptera</taxon>
        <taxon>Yinpterochiroptera</taxon>
        <taxon>Pteropodoidea</taxon>
        <taxon>Pteropodidae</taxon>
        <taxon>Rousettinae</taxon>
        <taxon>Rousettus</taxon>
    </lineage>
</organism>
<evidence type="ECO:0000313" key="3">
    <source>
        <dbReference type="Proteomes" id="UP000593571"/>
    </source>
</evidence>
<feature type="compositionally biased region" description="Low complexity" evidence="1">
    <location>
        <begin position="142"/>
        <end position="165"/>
    </location>
</feature>
<comment type="caution">
    <text evidence="2">The sequence shown here is derived from an EMBL/GenBank/DDBJ whole genome shotgun (WGS) entry which is preliminary data.</text>
</comment>
<protein>
    <submittedName>
        <fullName evidence="2">Uncharacterized protein</fullName>
    </submittedName>
</protein>
<dbReference type="AlphaFoldDB" id="A0A7J8HRH4"/>
<evidence type="ECO:0000256" key="1">
    <source>
        <dbReference type="SAM" id="MobiDB-lite"/>
    </source>
</evidence>
<feature type="region of interest" description="Disordered" evidence="1">
    <location>
        <begin position="68"/>
        <end position="184"/>
    </location>
</feature>
<sequence length="184" mass="19119">MECYLAIKNNEVRIHATASMNLKNGVPCHKRPHIVSVHFNRVARISKSIEMGSRLAIARVWEGEGLQVSTPSPSWEMSSAPSFEGTAAHPSLGAGADNCLSSPRQRPVRAIPGREPATPSRLPHPSTGSPPKLSGLLKPRFSVSGPRPGGAPASAGGTSPVAGAARSLRGSLAHRGQGRCGKGG</sequence>
<accession>A0A7J8HRH4</accession>
<dbReference type="Proteomes" id="UP000593571">
    <property type="component" value="Unassembled WGS sequence"/>
</dbReference>
<feature type="compositionally biased region" description="Polar residues" evidence="1">
    <location>
        <begin position="68"/>
        <end position="81"/>
    </location>
</feature>
<evidence type="ECO:0000313" key="2">
    <source>
        <dbReference type="EMBL" id="KAF6474903.1"/>
    </source>
</evidence>
<proteinExistence type="predicted"/>
<dbReference type="EMBL" id="JACASE010000004">
    <property type="protein sequence ID" value="KAF6474903.1"/>
    <property type="molecule type" value="Genomic_DNA"/>
</dbReference>
<keyword evidence="3" id="KW-1185">Reference proteome</keyword>
<reference evidence="2 3" key="1">
    <citation type="journal article" date="2020" name="Nature">
        <title>Six reference-quality genomes reveal evolution of bat adaptations.</title>
        <authorList>
            <person name="Jebb D."/>
            <person name="Huang Z."/>
            <person name="Pippel M."/>
            <person name="Hughes G.M."/>
            <person name="Lavrichenko K."/>
            <person name="Devanna P."/>
            <person name="Winkler S."/>
            <person name="Jermiin L.S."/>
            <person name="Skirmuntt E.C."/>
            <person name="Katzourakis A."/>
            <person name="Burkitt-Gray L."/>
            <person name="Ray D.A."/>
            <person name="Sullivan K.A.M."/>
            <person name="Roscito J.G."/>
            <person name="Kirilenko B.M."/>
            <person name="Davalos L.M."/>
            <person name="Corthals A.P."/>
            <person name="Power M.L."/>
            <person name="Jones G."/>
            <person name="Ransome R.D."/>
            <person name="Dechmann D.K.N."/>
            <person name="Locatelli A.G."/>
            <person name="Puechmaille S.J."/>
            <person name="Fedrigo O."/>
            <person name="Jarvis E.D."/>
            <person name="Hiller M."/>
            <person name="Vernes S.C."/>
            <person name="Myers E.W."/>
            <person name="Teeling E.C."/>
        </authorList>
    </citation>
    <scope>NUCLEOTIDE SEQUENCE [LARGE SCALE GENOMIC DNA]</scope>
    <source>
        <strain evidence="2">MRouAeg1</strain>
        <tissue evidence="2">Muscle</tissue>
    </source>
</reference>